<dbReference type="GO" id="GO:0016887">
    <property type="term" value="F:ATP hydrolysis activity"/>
    <property type="evidence" value="ECO:0007669"/>
    <property type="project" value="InterPro"/>
</dbReference>
<evidence type="ECO:0000256" key="2">
    <source>
        <dbReference type="ARBA" id="ARBA00022840"/>
    </source>
</evidence>
<dbReference type="Gene3D" id="3.40.50.300">
    <property type="entry name" value="P-loop containing nucleotide triphosphate hydrolases"/>
    <property type="match status" value="1"/>
</dbReference>
<sequence length="235" mass="25276">MALNAGLACHGLRFGWPGEQGDDRILLQAVTAWFQPGRVSLVTGATGAGKSTLLHLLGGLLRPVAGEVRAEDQPVSRWPARHRDPWRRRVGMVFQHLALVPDLSVAENLLLPLVPRGMKWSAMQAAITRQLEAVELGQLAAKPVYTLSGGQRQRLAIARALVGAPRFVLADEPTAFQDDRQAARICAQMGAVARTGVVVVIGSHDPRLRNASEVDDRWHLAAGRLTAVGPPQAAP</sequence>
<dbReference type="Proteomes" id="UP001165427">
    <property type="component" value="Unassembled WGS sequence"/>
</dbReference>
<dbReference type="SUPFAM" id="SSF52540">
    <property type="entry name" value="P-loop containing nucleoside triphosphate hydrolases"/>
    <property type="match status" value="1"/>
</dbReference>
<dbReference type="PROSITE" id="PS50893">
    <property type="entry name" value="ABC_TRANSPORTER_2"/>
    <property type="match status" value="1"/>
</dbReference>
<reference evidence="4" key="1">
    <citation type="submission" date="2022-04" db="EMBL/GenBank/DDBJ databases">
        <title>Desulfatitalea alkaliphila sp. nov., a novel anaerobic sulfate-reducing bacterium isolated from terrestrial mud volcano, Taman Peninsula, Russia.</title>
        <authorList>
            <person name="Khomyakova M.A."/>
            <person name="Merkel A.Y."/>
            <person name="Slobodkin A.I."/>
        </authorList>
    </citation>
    <scope>NUCLEOTIDE SEQUENCE</scope>
    <source>
        <strain evidence="4">M08but</strain>
    </source>
</reference>
<keyword evidence="1" id="KW-0547">Nucleotide-binding</keyword>
<dbReference type="InterPro" id="IPR015854">
    <property type="entry name" value="ABC_transpr_LolD-like"/>
</dbReference>
<dbReference type="SMART" id="SM00382">
    <property type="entry name" value="AAA"/>
    <property type="match status" value="1"/>
</dbReference>
<dbReference type="InterPro" id="IPR003593">
    <property type="entry name" value="AAA+_ATPase"/>
</dbReference>
<dbReference type="PANTHER" id="PTHR24220:SF86">
    <property type="entry name" value="ABC TRANSPORTER ABCH.1"/>
    <property type="match status" value="1"/>
</dbReference>
<protein>
    <submittedName>
        <fullName evidence="4">ATP-binding cassette domain-containing protein</fullName>
    </submittedName>
</protein>
<evidence type="ECO:0000313" key="4">
    <source>
        <dbReference type="EMBL" id="MCJ8502237.1"/>
    </source>
</evidence>
<feature type="domain" description="ABC transporter" evidence="3">
    <location>
        <begin position="7"/>
        <end position="234"/>
    </location>
</feature>
<gene>
    <name evidence="4" type="ORF">MRX98_16755</name>
</gene>
<dbReference type="InterPro" id="IPR027417">
    <property type="entry name" value="P-loop_NTPase"/>
</dbReference>
<dbReference type="RefSeq" id="WP_246912704.1">
    <property type="nucleotide sequence ID" value="NZ_JALJRB010000022.1"/>
</dbReference>
<evidence type="ECO:0000313" key="5">
    <source>
        <dbReference type="Proteomes" id="UP001165427"/>
    </source>
</evidence>
<dbReference type="GO" id="GO:0005524">
    <property type="term" value="F:ATP binding"/>
    <property type="evidence" value="ECO:0007669"/>
    <property type="project" value="UniProtKB-KW"/>
</dbReference>
<accession>A0AA41R5R3</accession>
<keyword evidence="2 4" id="KW-0067">ATP-binding</keyword>
<dbReference type="PROSITE" id="PS00211">
    <property type="entry name" value="ABC_TRANSPORTER_1"/>
    <property type="match status" value="1"/>
</dbReference>
<dbReference type="GO" id="GO:0022857">
    <property type="term" value="F:transmembrane transporter activity"/>
    <property type="evidence" value="ECO:0007669"/>
    <property type="project" value="TreeGrafter"/>
</dbReference>
<dbReference type="AlphaFoldDB" id="A0AA41R5R3"/>
<dbReference type="Pfam" id="PF00005">
    <property type="entry name" value="ABC_tran"/>
    <property type="match status" value="1"/>
</dbReference>
<proteinExistence type="predicted"/>
<evidence type="ECO:0000259" key="3">
    <source>
        <dbReference type="PROSITE" id="PS50893"/>
    </source>
</evidence>
<dbReference type="InterPro" id="IPR003439">
    <property type="entry name" value="ABC_transporter-like_ATP-bd"/>
</dbReference>
<organism evidence="4 5">
    <name type="scientific">Desulfatitalea alkaliphila</name>
    <dbReference type="NCBI Taxonomy" id="2929485"/>
    <lineage>
        <taxon>Bacteria</taxon>
        <taxon>Pseudomonadati</taxon>
        <taxon>Thermodesulfobacteriota</taxon>
        <taxon>Desulfobacteria</taxon>
        <taxon>Desulfobacterales</taxon>
        <taxon>Desulfosarcinaceae</taxon>
        <taxon>Desulfatitalea</taxon>
    </lineage>
</organism>
<dbReference type="EMBL" id="JALJRB010000022">
    <property type="protein sequence ID" value="MCJ8502237.1"/>
    <property type="molecule type" value="Genomic_DNA"/>
</dbReference>
<dbReference type="GO" id="GO:0005886">
    <property type="term" value="C:plasma membrane"/>
    <property type="evidence" value="ECO:0007669"/>
    <property type="project" value="TreeGrafter"/>
</dbReference>
<comment type="caution">
    <text evidence="4">The sequence shown here is derived from an EMBL/GenBank/DDBJ whole genome shotgun (WGS) entry which is preliminary data.</text>
</comment>
<dbReference type="InterPro" id="IPR017871">
    <property type="entry name" value="ABC_transporter-like_CS"/>
</dbReference>
<name>A0AA41R5R3_9BACT</name>
<dbReference type="PANTHER" id="PTHR24220">
    <property type="entry name" value="IMPORT ATP-BINDING PROTEIN"/>
    <property type="match status" value="1"/>
</dbReference>
<keyword evidence="5" id="KW-1185">Reference proteome</keyword>
<evidence type="ECO:0000256" key="1">
    <source>
        <dbReference type="ARBA" id="ARBA00022741"/>
    </source>
</evidence>